<organism evidence="1 2">
    <name type="scientific">Paenibacillus lemnae</name>
    <dbReference type="NCBI Taxonomy" id="1330551"/>
    <lineage>
        <taxon>Bacteria</taxon>
        <taxon>Bacillati</taxon>
        <taxon>Bacillota</taxon>
        <taxon>Bacilli</taxon>
        <taxon>Bacillales</taxon>
        <taxon>Paenibacillaceae</taxon>
        <taxon>Paenibacillus</taxon>
    </lineage>
</organism>
<dbReference type="SUPFAM" id="SSF140453">
    <property type="entry name" value="EsxAB dimer-like"/>
    <property type="match status" value="1"/>
</dbReference>
<reference evidence="1 2" key="1">
    <citation type="submission" date="2020-04" db="EMBL/GenBank/DDBJ databases">
        <title>Paenibacillus algicola sp. nov., a novel marine bacterium producing alginate lyase.</title>
        <authorList>
            <person name="Huang H."/>
        </authorList>
    </citation>
    <scope>NUCLEOTIDE SEQUENCE [LARGE SCALE GENOMIC DNA]</scope>
    <source>
        <strain evidence="1 2">L7-75</strain>
    </source>
</reference>
<dbReference type="InterPro" id="IPR036689">
    <property type="entry name" value="ESAT-6-like_sf"/>
</dbReference>
<gene>
    <name evidence="1" type="ORF">HII30_00795</name>
</gene>
<accession>A0A848M397</accession>
<dbReference type="RefSeq" id="WP_169503024.1">
    <property type="nucleotide sequence ID" value="NZ_JABBPN010000001.1"/>
</dbReference>
<dbReference type="Gene3D" id="1.10.287.1060">
    <property type="entry name" value="ESAT-6-like"/>
    <property type="match status" value="1"/>
</dbReference>
<proteinExistence type="predicted"/>
<sequence>MVSRIRANIAALERAASHFAAAGQQLGQIAGEQQQRRAAIKWSGRAEQEYSVSWNESEATVKRLTVLASQMASQCQSVAEALRRADEEERRREREG</sequence>
<dbReference type="AlphaFoldDB" id="A0A848M397"/>
<evidence type="ECO:0000313" key="2">
    <source>
        <dbReference type="Proteomes" id="UP000565468"/>
    </source>
</evidence>
<dbReference type="EMBL" id="JABBPN010000001">
    <property type="protein sequence ID" value="NMO94323.1"/>
    <property type="molecule type" value="Genomic_DNA"/>
</dbReference>
<protein>
    <submittedName>
        <fullName evidence="1">Uncharacterized protein</fullName>
    </submittedName>
</protein>
<evidence type="ECO:0000313" key="1">
    <source>
        <dbReference type="EMBL" id="NMO94323.1"/>
    </source>
</evidence>
<comment type="caution">
    <text evidence="1">The sequence shown here is derived from an EMBL/GenBank/DDBJ whole genome shotgun (WGS) entry which is preliminary data.</text>
</comment>
<name>A0A848M397_PAELE</name>
<keyword evidence="2" id="KW-1185">Reference proteome</keyword>
<dbReference type="Proteomes" id="UP000565468">
    <property type="component" value="Unassembled WGS sequence"/>
</dbReference>